<dbReference type="AlphaFoldDB" id="A0A6C0ETW1"/>
<proteinExistence type="predicted"/>
<organism evidence="1">
    <name type="scientific">viral metagenome</name>
    <dbReference type="NCBI Taxonomy" id="1070528"/>
    <lineage>
        <taxon>unclassified sequences</taxon>
        <taxon>metagenomes</taxon>
        <taxon>organismal metagenomes</taxon>
    </lineage>
</organism>
<protein>
    <submittedName>
        <fullName evidence="1">Uncharacterized protein</fullName>
    </submittedName>
</protein>
<dbReference type="EMBL" id="MN738940">
    <property type="protein sequence ID" value="QHT32438.1"/>
    <property type="molecule type" value="Genomic_DNA"/>
</dbReference>
<name>A0A6C0ETW1_9ZZZZ</name>
<evidence type="ECO:0000313" key="1">
    <source>
        <dbReference type="EMBL" id="QHT32438.1"/>
    </source>
</evidence>
<reference evidence="1" key="1">
    <citation type="journal article" date="2020" name="Nature">
        <title>Giant virus diversity and host interactions through global metagenomics.</title>
        <authorList>
            <person name="Schulz F."/>
            <person name="Roux S."/>
            <person name="Paez-Espino D."/>
            <person name="Jungbluth S."/>
            <person name="Walsh D.A."/>
            <person name="Denef V.J."/>
            <person name="McMahon K.D."/>
            <person name="Konstantinidis K.T."/>
            <person name="Eloe-Fadrosh E.A."/>
            <person name="Kyrpides N.C."/>
            <person name="Woyke T."/>
        </authorList>
    </citation>
    <scope>NUCLEOTIDE SEQUENCE</scope>
    <source>
        <strain evidence="1">GVMAG-M-3300009159-65</strain>
    </source>
</reference>
<sequence>MSVLEVKTSIELDNLVLTGLEAELVAGNAVPKSYVDSTLQGAVSVLNGSDVTLNARVDTVASELSNEEQTRSSADGILTNSINEEKTRAEGVEFNQGLSITNLESNKYDKEGGSISGEVKLDSYLQFGEFWRVKGSGSGDRLTFQHYSDNQWKNSVPFISRV</sequence>
<accession>A0A6C0ETW1</accession>